<dbReference type="GeneID" id="83199977"/>
<dbReference type="Proteomes" id="UP001150941">
    <property type="component" value="Unassembled WGS sequence"/>
</dbReference>
<sequence>MAASKEQTSYPSPMAVQATKLSIKTGLADTSEAYCITSHSIALGVSAGEMVPVISLIGGRYT</sequence>
<dbReference type="RefSeq" id="XP_058331677.1">
    <property type="nucleotide sequence ID" value="XM_058472674.1"/>
</dbReference>
<evidence type="ECO:0000313" key="2">
    <source>
        <dbReference type="Proteomes" id="UP001150941"/>
    </source>
</evidence>
<reference evidence="1" key="1">
    <citation type="submission" date="2022-11" db="EMBL/GenBank/DDBJ databases">
        <authorList>
            <person name="Petersen C."/>
        </authorList>
    </citation>
    <scope>NUCLEOTIDE SEQUENCE</scope>
    <source>
        <strain evidence="1">IBT 19713</strain>
    </source>
</reference>
<evidence type="ECO:0000313" key="1">
    <source>
        <dbReference type="EMBL" id="KAJ5238758.1"/>
    </source>
</evidence>
<name>A0A9W9P6B7_9EURO</name>
<dbReference type="AlphaFoldDB" id="A0A9W9P6B7"/>
<gene>
    <name evidence="1" type="ORF">N7468_003377</name>
</gene>
<organism evidence="1 2">
    <name type="scientific">Penicillium chermesinum</name>
    <dbReference type="NCBI Taxonomy" id="63820"/>
    <lineage>
        <taxon>Eukaryota</taxon>
        <taxon>Fungi</taxon>
        <taxon>Dikarya</taxon>
        <taxon>Ascomycota</taxon>
        <taxon>Pezizomycotina</taxon>
        <taxon>Eurotiomycetes</taxon>
        <taxon>Eurotiomycetidae</taxon>
        <taxon>Eurotiales</taxon>
        <taxon>Aspergillaceae</taxon>
        <taxon>Penicillium</taxon>
    </lineage>
</organism>
<comment type="caution">
    <text evidence="1">The sequence shown here is derived from an EMBL/GenBank/DDBJ whole genome shotgun (WGS) entry which is preliminary data.</text>
</comment>
<accession>A0A9W9P6B7</accession>
<keyword evidence="2" id="KW-1185">Reference proteome</keyword>
<dbReference type="EMBL" id="JAPQKS010000003">
    <property type="protein sequence ID" value="KAJ5238758.1"/>
    <property type="molecule type" value="Genomic_DNA"/>
</dbReference>
<proteinExistence type="predicted"/>
<protein>
    <submittedName>
        <fullName evidence="1">Uncharacterized protein</fullName>
    </submittedName>
</protein>
<reference evidence="1" key="2">
    <citation type="journal article" date="2023" name="IMA Fungus">
        <title>Comparative genomic study of the Penicillium genus elucidates a diverse pangenome and 15 lateral gene transfer events.</title>
        <authorList>
            <person name="Petersen C."/>
            <person name="Sorensen T."/>
            <person name="Nielsen M.R."/>
            <person name="Sondergaard T.E."/>
            <person name="Sorensen J.L."/>
            <person name="Fitzpatrick D.A."/>
            <person name="Frisvad J.C."/>
            <person name="Nielsen K.L."/>
        </authorList>
    </citation>
    <scope>NUCLEOTIDE SEQUENCE</scope>
    <source>
        <strain evidence="1">IBT 19713</strain>
    </source>
</reference>